<dbReference type="RefSeq" id="WP_168675707.1">
    <property type="nucleotide sequence ID" value="NZ_BPKV01000002.1"/>
</dbReference>
<proteinExistence type="predicted"/>
<dbReference type="Proteomes" id="UP000590460">
    <property type="component" value="Unassembled WGS sequence"/>
</dbReference>
<evidence type="ECO:0000313" key="1">
    <source>
        <dbReference type="EMBL" id="NKZ17671.1"/>
    </source>
</evidence>
<organism evidence="1 2">
    <name type="scientific">Leuconostoc holzapfelii</name>
    <dbReference type="NCBI Taxonomy" id="434464"/>
    <lineage>
        <taxon>Bacteria</taxon>
        <taxon>Bacillati</taxon>
        <taxon>Bacillota</taxon>
        <taxon>Bacilli</taxon>
        <taxon>Lactobacillales</taxon>
        <taxon>Lactobacillaceae</taxon>
        <taxon>Leuconostoc</taxon>
    </lineage>
</organism>
<comment type="caution">
    <text evidence="1">The sequence shown here is derived from an EMBL/GenBank/DDBJ whole genome shotgun (WGS) entry which is preliminary data.</text>
</comment>
<name>A0A846ZEZ3_9LACO</name>
<evidence type="ECO:0000313" key="2">
    <source>
        <dbReference type="Proteomes" id="UP000590460"/>
    </source>
</evidence>
<gene>
    <name evidence="1" type="ORF">HF966_00465</name>
</gene>
<dbReference type="AlphaFoldDB" id="A0A846ZEZ3"/>
<dbReference type="EMBL" id="JAAXPO010000001">
    <property type="protein sequence ID" value="NKZ17671.1"/>
    <property type="molecule type" value="Genomic_DNA"/>
</dbReference>
<reference evidence="1 2" key="1">
    <citation type="submission" date="2020-04" db="EMBL/GenBank/DDBJ databases">
        <title>MicrobeNet Type strains.</title>
        <authorList>
            <person name="Nicholson A.C."/>
        </authorList>
    </citation>
    <scope>NUCLEOTIDE SEQUENCE [LARGE SCALE GENOMIC DNA]</scope>
    <source>
        <strain evidence="1 2">CCUG 54536</strain>
    </source>
</reference>
<sequence length="163" mass="18274">MKTYSIQPEQLLKIFLGQTGEIALAETGLLLLATKQHNQPNLPTEMAGGIIYLENHQPTLVALVHPFAVPEQTGIFDTDDQLIHREPINWFGPQAFVIEKKLQDFSKAYDGPRTANGQIPRAYIPDSIAEPAILSDHYWQAYASFVNDPDGQFQAQIKPLFND</sequence>
<accession>A0A846ZEZ3</accession>
<protein>
    <submittedName>
        <fullName evidence="1">Uncharacterized protein</fullName>
    </submittedName>
</protein>